<proteinExistence type="predicted"/>
<dbReference type="AlphaFoldDB" id="A0A7I9YM63"/>
<sequence length="71" mass="7428">MAGLVQRSEQLFDRWRLGGRLVTGGYQPKCSKSGTAGEHTPPSNDGYGSGHHNILPSEAPANAVGTTGHDP</sequence>
<name>A0A7I9YM63_MYCBU</name>
<protein>
    <submittedName>
        <fullName evidence="2">Uncharacterized protein</fullName>
    </submittedName>
</protein>
<feature type="region of interest" description="Disordered" evidence="1">
    <location>
        <begin position="25"/>
        <end position="71"/>
    </location>
</feature>
<keyword evidence="3" id="KW-1185">Reference proteome</keyword>
<dbReference type="EMBL" id="BLKZ01000001">
    <property type="protein sequence ID" value="GFG89764.1"/>
    <property type="molecule type" value="Genomic_DNA"/>
</dbReference>
<gene>
    <name evidence="2" type="ORF">MBOU_18060</name>
</gene>
<accession>A0A7I9YM63</accession>
<evidence type="ECO:0000256" key="1">
    <source>
        <dbReference type="SAM" id="MobiDB-lite"/>
    </source>
</evidence>
<reference evidence="2 3" key="1">
    <citation type="journal article" date="2019" name="Emerg. Microbes Infect.">
        <title>Comprehensive subspecies identification of 175 nontuberculous mycobacteria species based on 7547 genomic profiles.</title>
        <authorList>
            <person name="Matsumoto Y."/>
            <person name="Kinjo T."/>
            <person name="Motooka D."/>
            <person name="Nabeya D."/>
            <person name="Jung N."/>
            <person name="Uechi K."/>
            <person name="Horii T."/>
            <person name="Iida T."/>
            <person name="Fujita J."/>
            <person name="Nakamura S."/>
        </authorList>
    </citation>
    <scope>NUCLEOTIDE SEQUENCE [LARGE SCALE GENOMIC DNA]</scope>
    <source>
        <strain evidence="2 3">JCM 30725</strain>
    </source>
</reference>
<organism evidence="2 3">
    <name type="scientific">Mycobacterium bourgelatii</name>
    <dbReference type="NCBI Taxonomy" id="1273442"/>
    <lineage>
        <taxon>Bacteria</taxon>
        <taxon>Bacillati</taxon>
        <taxon>Actinomycetota</taxon>
        <taxon>Actinomycetes</taxon>
        <taxon>Mycobacteriales</taxon>
        <taxon>Mycobacteriaceae</taxon>
        <taxon>Mycobacterium</taxon>
    </lineage>
</organism>
<dbReference type="Proteomes" id="UP000465360">
    <property type="component" value="Unassembled WGS sequence"/>
</dbReference>
<comment type="caution">
    <text evidence="2">The sequence shown here is derived from an EMBL/GenBank/DDBJ whole genome shotgun (WGS) entry which is preliminary data.</text>
</comment>
<evidence type="ECO:0000313" key="3">
    <source>
        <dbReference type="Proteomes" id="UP000465360"/>
    </source>
</evidence>
<evidence type="ECO:0000313" key="2">
    <source>
        <dbReference type="EMBL" id="GFG89764.1"/>
    </source>
</evidence>